<name>A0ABV4I7G3_9ACTN</name>
<evidence type="ECO:0000256" key="11">
    <source>
        <dbReference type="ARBA" id="ARBA00023133"/>
    </source>
</evidence>
<evidence type="ECO:0000256" key="2">
    <source>
        <dbReference type="ARBA" id="ARBA00001974"/>
    </source>
</evidence>
<dbReference type="InterPro" id="IPR004572">
    <property type="entry name" value="Protoporphyrinogen_oxidase"/>
</dbReference>
<reference evidence="14 15" key="1">
    <citation type="submission" date="2024-07" db="EMBL/GenBank/DDBJ databases">
        <authorList>
            <person name="Thanompreechachai J."/>
            <person name="Duangmal K."/>
        </authorList>
    </citation>
    <scope>NUCLEOTIDE SEQUENCE [LARGE SCALE GENOMIC DNA]</scope>
    <source>
        <strain evidence="14 15">TBRC 1896</strain>
    </source>
</reference>
<dbReference type="Pfam" id="PF01593">
    <property type="entry name" value="Amino_oxidase"/>
    <property type="match status" value="1"/>
</dbReference>
<dbReference type="GO" id="GO:0004729">
    <property type="term" value="F:oxygen-dependent protoporphyrinogen oxidase activity"/>
    <property type="evidence" value="ECO:0007669"/>
    <property type="project" value="UniProtKB-EC"/>
</dbReference>
<keyword evidence="11 12" id="KW-0350">Heme biosynthesis</keyword>
<keyword evidence="8 12" id="KW-0285">Flavoprotein</keyword>
<protein>
    <recommendedName>
        <fullName evidence="7 12">Coproporphyrinogen III oxidase</fullName>
        <ecNumber evidence="6 12">1.3.3.15</ecNumber>
    </recommendedName>
</protein>
<proteinExistence type="inferred from homology"/>
<evidence type="ECO:0000256" key="6">
    <source>
        <dbReference type="ARBA" id="ARBA00012402"/>
    </source>
</evidence>
<dbReference type="Proteomes" id="UP001566476">
    <property type="component" value="Unassembled WGS sequence"/>
</dbReference>
<comment type="caution">
    <text evidence="14">The sequence shown here is derived from an EMBL/GenBank/DDBJ whole genome shotgun (WGS) entry which is preliminary data.</text>
</comment>
<keyword evidence="12" id="KW-0963">Cytoplasm</keyword>
<sequence length="463" mass="46977">MAGVTARPRGRRRVVVVGGGISGLVAARDLAGRCDVTVLEAAGSLGGVLRRADVGGLTVDLGAESMLARRPEGTTLARELGLPLVHPATTTASLATATGLHPLPAGTLMGVPRTAESVHDLLDPVALERVRTEPERPAAPLEHDVSVADYVADRVGQEVVDRLVEPLLGGVYAGHAHRLSLQATVPALWELARRGGSLLTGLGPAPAATTAPVFAGVDGGLARLPLALADDLRARGAVVRTATPVRALHRTATGWRVEPAGSSGREVLEADAVVLAVPAPAAARLLAAEVPAAAAELADVETASMVIAALAVPAADLDGLTGSGVLVPPVVGAGRGLRVKALTLSGRKWDWVGAQSGELAVLRVSLGRARDTEALRADDADVLGWATQDASALLGRQLHPVDHAVVRWVDGLPQYAVGHLDRVARLRAAVAAAGGLAVCGSVLDGVGVPACVAAARRAAAEVG</sequence>
<dbReference type="Gene3D" id="1.10.3110.10">
    <property type="entry name" value="protoporphyrinogen ix oxidase, domain 3"/>
    <property type="match status" value="1"/>
</dbReference>
<dbReference type="SUPFAM" id="SSF51905">
    <property type="entry name" value="FAD/NAD(P)-binding domain"/>
    <property type="match status" value="1"/>
</dbReference>
<evidence type="ECO:0000313" key="14">
    <source>
        <dbReference type="EMBL" id="MEZ0493663.1"/>
    </source>
</evidence>
<dbReference type="PANTHER" id="PTHR42923">
    <property type="entry name" value="PROTOPORPHYRINOGEN OXIDASE"/>
    <property type="match status" value="1"/>
</dbReference>
<evidence type="ECO:0000256" key="10">
    <source>
        <dbReference type="ARBA" id="ARBA00023002"/>
    </source>
</evidence>
<comment type="similarity">
    <text evidence="5 12">Belongs to the protoporphyrinogen/coproporphyrinogen oxidase family. Coproporphyrinogen III oxidase subfamily.</text>
</comment>
<evidence type="ECO:0000256" key="12">
    <source>
        <dbReference type="RuleBase" id="RU364052"/>
    </source>
</evidence>
<comment type="subcellular location">
    <subcellularLocation>
        <location evidence="12">Cytoplasm</location>
    </subcellularLocation>
</comment>
<evidence type="ECO:0000256" key="1">
    <source>
        <dbReference type="ARBA" id="ARBA00001755"/>
    </source>
</evidence>
<keyword evidence="15" id="KW-1185">Reference proteome</keyword>
<gene>
    <name evidence="14" type="primary">hemG</name>
    <name evidence="14" type="ORF">AB2L28_15595</name>
</gene>
<dbReference type="PANTHER" id="PTHR42923:SF3">
    <property type="entry name" value="PROTOPORPHYRINOGEN OXIDASE"/>
    <property type="match status" value="1"/>
</dbReference>
<evidence type="ECO:0000256" key="7">
    <source>
        <dbReference type="ARBA" id="ARBA00019046"/>
    </source>
</evidence>
<comment type="cofactor">
    <cofactor evidence="2 12">
        <name>FAD</name>
        <dbReference type="ChEBI" id="CHEBI:57692"/>
    </cofactor>
</comment>
<keyword evidence="10 12" id="KW-0560">Oxidoreductase</keyword>
<dbReference type="SUPFAM" id="SSF54373">
    <property type="entry name" value="FAD-linked reductases, C-terminal domain"/>
    <property type="match status" value="1"/>
</dbReference>
<evidence type="ECO:0000259" key="13">
    <source>
        <dbReference type="Pfam" id="PF01593"/>
    </source>
</evidence>
<evidence type="ECO:0000313" key="15">
    <source>
        <dbReference type="Proteomes" id="UP001566476"/>
    </source>
</evidence>
<evidence type="ECO:0000256" key="9">
    <source>
        <dbReference type="ARBA" id="ARBA00022827"/>
    </source>
</evidence>
<evidence type="ECO:0000256" key="3">
    <source>
        <dbReference type="ARBA" id="ARBA00002185"/>
    </source>
</evidence>
<dbReference type="EC" id="1.3.3.15" evidence="6 12"/>
<dbReference type="RefSeq" id="WP_370719900.1">
    <property type="nucleotide sequence ID" value="NZ_JBGGTQ010000007.1"/>
</dbReference>
<dbReference type="InterPro" id="IPR050464">
    <property type="entry name" value="Zeta_carotene_desat/Oxidored"/>
</dbReference>
<comment type="function">
    <text evidence="3 12">Involved in coproporphyrin-dependent heme b biosynthesis. Catalyzes the oxidation of coproporphyrinogen III to coproporphyrin III.</text>
</comment>
<organism evidence="14 15">
    <name type="scientific">Kineococcus mangrovi</name>
    <dbReference type="NCBI Taxonomy" id="1660183"/>
    <lineage>
        <taxon>Bacteria</taxon>
        <taxon>Bacillati</taxon>
        <taxon>Actinomycetota</taxon>
        <taxon>Actinomycetes</taxon>
        <taxon>Kineosporiales</taxon>
        <taxon>Kineosporiaceae</taxon>
        <taxon>Kineococcus</taxon>
    </lineage>
</organism>
<evidence type="ECO:0000256" key="8">
    <source>
        <dbReference type="ARBA" id="ARBA00022630"/>
    </source>
</evidence>
<dbReference type="InterPro" id="IPR002937">
    <property type="entry name" value="Amino_oxidase"/>
</dbReference>
<dbReference type="EMBL" id="JBGGTQ010000007">
    <property type="protein sequence ID" value="MEZ0493663.1"/>
    <property type="molecule type" value="Genomic_DNA"/>
</dbReference>
<dbReference type="Gene3D" id="3.50.50.60">
    <property type="entry name" value="FAD/NAD(P)-binding domain"/>
    <property type="match status" value="1"/>
</dbReference>
<dbReference type="Gene3D" id="3.90.660.20">
    <property type="entry name" value="Protoporphyrinogen oxidase, mitochondrial, domain 2"/>
    <property type="match status" value="1"/>
</dbReference>
<evidence type="ECO:0000256" key="4">
    <source>
        <dbReference type="ARBA" id="ARBA00004744"/>
    </source>
</evidence>
<dbReference type="NCBIfam" id="TIGR00562">
    <property type="entry name" value="proto_IX_ox"/>
    <property type="match status" value="1"/>
</dbReference>
<evidence type="ECO:0000256" key="5">
    <source>
        <dbReference type="ARBA" id="ARBA00008310"/>
    </source>
</evidence>
<keyword evidence="9 12" id="KW-0274">FAD</keyword>
<comment type="catalytic activity">
    <reaction evidence="1">
        <text>coproporphyrinogen III + 3 O2 = coproporphyrin III + 3 H2O2</text>
        <dbReference type="Rhea" id="RHEA:43436"/>
        <dbReference type="ChEBI" id="CHEBI:15379"/>
        <dbReference type="ChEBI" id="CHEBI:16240"/>
        <dbReference type="ChEBI" id="CHEBI:57309"/>
        <dbReference type="ChEBI" id="CHEBI:131725"/>
        <dbReference type="EC" id="1.3.3.15"/>
    </reaction>
    <physiologicalReaction direction="left-to-right" evidence="1">
        <dbReference type="Rhea" id="RHEA:43437"/>
    </physiologicalReaction>
</comment>
<feature type="domain" description="Amine oxidase" evidence="13">
    <location>
        <begin position="21"/>
        <end position="462"/>
    </location>
</feature>
<comment type="pathway">
    <text evidence="4 12">Porphyrin-containing compound metabolism; protoheme biosynthesis.</text>
</comment>
<accession>A0ABV4I7G3</accession>
<dbReference type="InterPro" id="IPR036188">
    <property type="entry name" value="FAD/NAD-bd_sf"/>
</dbReference>